<dbReference type="PROSITE" id="PS00107">
    <property type="entry name" value="PROTEIN_KINASE_ATP"/>
    <property type="match status" value="1"/>
</dbReference>
<keyword evidence="6" id="KW-0732">Signal</keyword>
<evidence type="ECO:0000256" key="5">
    <source>
        <dbReference type="ARBA" id="ARBA00022692"/>
    </source>
</evidence>
<evidence type="ECO:0000256" key="4">
    <source>
        <dbReference type="ARBA" id="ARBA00022679"/>
    </source>
</evidence>
<keyword evidence="8 15" id="KW-0547">Nucleotide-binding</keyword>
<dbReference type="PROSITE" id="PS50011">
    <property type="entry name" value="PROTEIN_KINASE_DOM"/>
    <property type="match status" value="1"/>
</dbReference>
<keyword evidence="9" id="KW-0418">Kinase</keyword>
<dbReference type="OrthoDB" id="4062651at2759"/>
<dbReference type="InterPro" id="IPR052059">
    <property type="entry name" value="CR_Ser/Thr_kinase"/>
</dbReference>
<dbReference type="PROSITE" id="PS00108">
    <property type="entry name" value="PROTEIN_KINASE_ST"/>
    <property type="match status" value="1"/>
</dbReference>
<dbReference type="Pfam" id="PF00069">
    <property type="entry name" value="Pkinase"/>
    <property type="match status" value="1"/>
</dbReference>
<dbReference type="InterPro" id="IPR008271">
    <property type="entry name" value="Ser/Thr_kinase_AS"/>
</dbReference>
<dbReference type="GeneID" id="110734761"/>
<proteinExistence type="inferred from homology"/>
<keyword evidence="5" id="KW-0812">Transmembrane</keyword>
<dbReference type="GO" id="GO:0016020">
    <property type="term" value="C:membrane"/>
    <property type="evidence" value="ECO:0007669"/>
    <property type="project" value="UniProtKB-SubCell"/>
</dbReference>
<sequence>MRSCFPCFSSQSVSDDECISSASSVQGFRVFSYKELKTATGGFKSSNKVGEGSFGSVYKGYLKDGSTVAVKVLSVELESLQGEREFISEITALSNIKHENLITLKGCCISAANRFLIYDYMENNSMALAFLGGYESRKKFSWKMRRDISLGIARGLAFLHEEIEPHIVHRDIKPANILLDKNFMPKIADFGLAKLFLDNTSHVSTRVAGTLGYLAPEYAISGHLTRKSDVYSYGILLLHIVSGHKVVEFNLEQGDAYLVDKVWKEYKSDNLQHLVDPSLNREYPEDEATELLKIGLLCVQETATLRPQMSAVVKMIADGKSRADVSISKPGHLPDLMQLKIGQNHSLDSTAFSKSSTSLSS</sequence>
<evidence type="ECO:0000256" key="16">
    <source>
        <dbReference type="RuleBase" id="RU000304"/>
    </source>
</evidence>
<gene>
    <name evidence="18" type="primary">LOC110734761</name>
</gene>
<keyword evidence="13" id="KW-0675">Receptor</keyword>
<evidence type="ECO:0000313" key="18">
    <source>
        <dbReference type="EnsemblPlants" id="AUR62040364-RA:cds"/>
    </source>
</evidence>
<keyword evidence="14" id="KW-0325">Glycoprotein</keyword>
<evidence type="ECO:0000256" key="9">
    <source>
        <dbReference type="ARBA" id="ARBA00022777"/>
    </source>
</evidence>
<dbReference type="SMART" id="SM00220">
    <property type="entry name" value="S_TKc"/>
    <property type="match status" value="1"/>
</dbReference>
<evidence type="ECO:0000313" key="19">
    <source>
        <dbReference type="Proteomes" id="UP000596660"/>
    </source>
</evidence>
<evidence type="ECO:0000256" key="12">
    <source>
        <dbReference type="ARBA" id="ARBA00023136"/>
    </source>
</evidence>
<feature type="binding site" evidence="15">
    <location>
        <position position="71"/>
    </location>
    <ligand>
        <name>ATP</name>
        <dbReference type="ChEBI" id="CHEBI:30616"/>
    </ligand>
</feature>
<evidence type="ECO:0000256" key="8">
    <source>
        <dbReference type="ARBA" id="ARBA00022741"/>
    </source>
</evidence>
<dbReference type="AlphaFoldDB" id="A0A803N4P8"/>
<evidence type="ECO:0000256" key="3">
    <source>
        <dbReference type="ARBA" id="ARBA00022553"/>
    </source>
</evidence>
<evidence type="ECO:0000256" key="15">
    <source>
        <dbReference type="PROSITE-ProRule" id="PRU10141"/>
    </source>
</evidence>
<evidence type="ECO:0000256" key="14">
    <source>
        <dbReference type="ARBA" id="ARBA00023180"/>
    </source>
</evidence>
<dbReference type="FunFam" id="1.10.510.10:FF:000044">
    <property type="entry name" value="Putative LRR receptor-like serine/threonine-protein kinase"/>
    <property type="match status" value="1"/>
</dbReference>
<dbReference type="Gene3D" id="1.10.510.10">
    <property type="entry name" value="Transferase(Phosphotransferase) domain 1"/>
    <property type="match status" value="1"/>
</dbReference>
<dbReference type="Gene3D" id="3.30.200.20">
    <property type="entry name" value="Phosphorylase Kinase, domain 1"/>
    <property type="match status" value="1"/>
</dbReference>
<dbReference type="SUPFAM" id="SSF56112">
    <property type="entry name" value="Protein kinase-like (PK-like)"/>
    <property type="match status" value="1"/>
</dbReference>
<accession>A0A803N4P8</accession>
<dbReference type="Proteomes" id="UP000596660">
    <property type="component" value="Unplaced"/>
</dbReference>
<dbReference type="FunFam" id="3.30.200.20:FF:000421">
    <property type="entry name" value="Serine/threonine-protein kinase receptor"/>
    <property type="match status" value="1"/>
</dbReference>
<reference evidence="18" key="2">
    <citation type="submission" date="2021-03" db="UniProtKB">
        <authorList>
            <consortium name="EnsemblPlants"/>
        </authorList>
    </citation>
    <scope>IDENTIFICATION</scope>
</reference>
<protein>
    <recommendedName>
        <fullName evidence="17">Protein kinase domain-containing protein</fullName>
    </recommendedName>
</protein>
<name>A0A803N4P8_CHEQI</name>
<dbReference type="GO" id="GO:0005524">
    <property type="term" value="F:ATP binding"/>
    <property type="evidence" value="ECO:0007669"/>
    <property type="project" value="UniProtKB-UniRule"/>
</dbReference>
<evidence type="ECO:0000256" key="10">
    <source>
        <dbReference type="ARBA" id="ARBA00022840"/>
    </source>
</evidence>
<feature type="domain" description="Protein kinase" evidence="17">
    <location>
        <begin position="43"/>
        <end position="327"/>
    </location>
</feature>
<evidence type="ECO:0000256" key="13">
    <source>
        <dbReference type="ARBA" id="ARBA00023170"/>
    </source>
</evidence>
<evidence type="ECO:0000256" key="7">
    <source>
        <dbReference type="ARBA" id="ARBA00022737"/>
    </source>
</evidence>
<evidence type="ECO:0000259" key="17">
    <source>
        <dbReference type="PROSITE" id="PS50011"/>
    </source>
</evidence>
<evidence type="ECO:0000256" key="1">
    <source>
        <dbReference type="ARBA" id="ARBA00004167"/>
    </source>
</evidence>
<keyword evidence="10 15" id="KW-0067">ATP-binding</keyword>
<dbReference type="OMA" id="GMNYPEE"/>
<evidence type="ECO:0000256" key="6">
    <source>
        <dbReference type="ARBA" id="ARBA00022729"/>
    </source>
</evidence>
<keyword evidence="19" id="KW-1185">Reference proteome</keyword>
<keyword evidence="4" id="KW-0808">Transferase</keyword>
<dbReference type="EnsemblPlants" id="AUR62040364-RA">
    <property type="protein sequence ID" value="AUR62040364-RA:cds"/>
    <property type="gene ID" value="AUR62040364"/>
</dbReference>
<dbReference type="InterPro" id="IPR000719">
    <property type="entry name" value="Prot_kinase_dom"/>
</dbReference>
<comment type="subcellular location">
    <subcellularLocation>
        <location evidence="1">Membrane</location>
        <topology evidence="1">Single-pass membrane protein</topology>
    </subcellularLocation>
</comment>
<keyword evidence="7" id="KW-0677">Repeat</keyword>
<dbReference type="GO" id="GO:0004674">
    <property type="term" value="F:protein serine/threonine kinase activity"/>
    <property type="evidence" value="ECO:0007669"/>
    <property type="project" value="UniProtKB-KW"/>
</dbReference>
<keyword evidence="12" id="KW-0472">Membrane</keyword>
<dbReference type="KEGG" id="cqi:110734761"/>
<dbReference type="RefSeq" id="XP_021770601.1">
    <property type="nucleotide sequence ID" value="XM_021914909.1"/>
</dbReference>
<keyword evidence="11" id="KW-1133">Transmembrane helix</keyword>
<comment type="similarity">
    <text evidence="16">Belongs to the protein kinase superfamily.</text>
</comment>
<keyword evidence="3" id="KW-0597">Phosphoprotein</keyword>
<dbReference type="InterPro" id="IPR017441">
    <property type="entry name" value="Protein_kinase_ATP_BS"/>
</dbReference>
<evidence type="ECO:0000256" key="11">
    <source>
        <dbReference type="ARBA" id="ARBA00022989"/>
    </source>
</evidence>
<keyword evidence="2 16" id="KW-0723">Serine/threonine-protein kinase</keyword>
<dbReference type="Gramene" id="AUR62040364-RA">
    <property type="protein sequence ID" value="AUR62040364-RA:cds"/>
    <property type="gene ID" value="AUR62040364"/>
</dbReference>
<evidence type="ECO:0000256" key="2">
    <source>
        <dbReference type="ARBA" id="ARBA00022527"/>
    </source>
</evidence>
<organism evidence="18 19">
    <name type="scientific">Chenopodium quinoa</name>
    <name type="common">Quinoa</name>
    <dbReference type="NCBI Taxonomy" id="63459"/>
    <lineage>
        <taxon>Eukaryota</taxon>
        <taxon>Viridiplantae</taxon>
        <taxon>Streptophyta</taxon>
        <taxon>Embryophyta</taxon>
        <taxon>Tracheophyta</taxon>
        <taxon>Spermatophyta</taxon>
        <taxon>Magnoliopsida</taxon>
        <taxon>eudicotyledons</taxon>
        <taxon>Gunneridae</taxon>
        <taxon>Pentapetalae</taxon>
        <taxon>Caryophyllales</taxon>
        <taxon>Chenopodiaceae</taxon>
        <taxon>Chenopodioideae</taxon>
        <taxon>Atripliceae</taxon>
        <taxon>Chenopodium</taxon>
    </lineage>
</organism>
<reference evidence="18" key="1">
    <citation type="journal article" date="2017" name="Nature">
        <title>The genome of Chenopodium quinoa.</title>
        <authorList>
            <person name="Jarvis D.E."/>
            <person name="Ho Y.S."/>
            <person name="Lightfoot D.J."/>
            <person name="Schmoeckel S.M."/>
            <person name="Li B."/>
            <person name="Borm T.J.A."/>
            <person name="Ohyanagi H."/>
            <person name="Mineta K."/>
            <person name="Michell C.T."/>
            <person name="Saber N."/>
            <person name="Kharbatia N.M."/>
            <person name="Rupper R.R."/>
            <person name="Sharp A.R."/>
            <person name="Dally N."/>
            <person name="Boughton B.A."/>
            <person name="Woo Y.H."/>
            <person name="Gao G."/>
            <person name="Schijlen E.G.W.M."/>
            <person name="Guo X."/>
            <person name="Momin A.A."/>
            <person name="Negrao S."/>
            <person name="Al-Babili S."/>
            <person name="Gehring C."/>
            <person name="Roessner U."/>
            <person name="Jung C."/>
            <person name="Murphy K."/>
            <person name="Arold S.T."/>
            <person name="Gojobori T."/>
            <person name="van der Linden C.G."/>
            <person name="van Loo E.N."/>
            <person name="Jellen E.N."/>
            <person name="Maughan P.J."/>
            <person name="Tester M."/>
        </authorList>
    </citation>
    <scope>NUCLEOTIDE SEQUENCE [LARGE SCALE GENOMIC DNA]</scope>
    <source>
        <strain evidence="18">cv. PI 614886</strain>
    </source>
</reference>
<dbReference type="PANTHER" id="PTHR47973">
    <property type="entry name" value="CYSTEINE-RICH RECEPTOR-LIKE PROTEIN KINASE 3"/>
    <property type="match status" value="1"/>
</dbReference>
<dbReference type="CDD" id="cd14066">
    <property type="entry name" value="STKc_IRAK"/>
    <property type="match status" value="1"/>
</dbReference>
<dbReference type="InterPro" id="IPR011009">
    <property type="entry name" value="Kinase-like_dom_sf"/>
</dbReference>